<dbReference type="RefSeq" id="WP_051546205.1">
    <property type="nucleotide sequence ID" value="NZ_CAAAJD010000026.1"/>
</dbReference>
<dbReference type="AlphaFoldDB" id="A0A0W0VPH8"/>
<gene>
    <name evidence="1" type="ORF">Llan_1343</name>
</gene>
<protein>
    <submittedName>
        <fullName evidence="1">Uncharacterized protein</fullName>
    </submittedName>
</protein>
<sequence length="482" mass="55969">MDAKRFAINLLVNDAYRTKVLIKYDIKLLENRLQKAMGDGKNARLRTQEAAHLCLELALKYEDLLHFITLDYQEPGTSISCYENNPSRCYVVIQTLKGELNLSTSLYEEIRIIQQLRYYYKYLQEQLNGMQPQSLEFTQRVLTGRLKTIIASDSCSTWLPALVAFANDAGENPLSCISLVAQLQEKEILQLAALFEQPNIILLINSIFFYKLYPDQLFKQVMHPEKLISVKTRLLMLHQFIERLHQAVTQTLKQRGIGEIHDYLFHEDELPQGIMIHADNNANLIITALKEWRLSNINASDDFMIRNKLNDLFRAYKFWFNPNRLIDTVMTLQQLLVGDMRENYENYKKFSLDMQALFHQLSTTECLDLYGYFANKDSSYLMRTLIAILEDQQISALAPPNQQQKEAIARVYKILDCVMEAIREELFNRHITTAPYSRHSGHKPLMPGRRNLNAITRIMNVYGNSATFENKTIDALFKEIGI</sequence>
<dbReference type="PATRIC" id="fig|45067.4.peg.1409"/>
<name>A0A0W0VPH8_9GAMM</name>
<comment type="caution">
    <text evidence="1">The sequence shown here is derived from an EMBL/GenBank/DDBJ whole genome shotgun (WGS) entry which is preliminary data.</text>
</comment>
<reference evidence="1 2" key="1">
    <citation type="submission" date="2015-11" db="EMBL/GenBank/DDBJ databases">
        <title>Genomic analysis of 38 Legionella species identifies large and diverse effector repertoires.</title>
        <authorList>
            <person name="Burstein D."/>
            <person name="Amaro F."/>
            <person name="Zusman T."/>
            <person name="Lifshitz Z."/>
            <person name="Cohen O."/>
            <person name="Gilbert J.A."/>
            <person name="Pupko T."/>
            <person name="Shuman H.A."/>
            <person name="Segal G."/>
        </authorList>
    </citation>
    <scope>NUCLEOTIDE SEQUENCE [LARGE SCALE GENOMIC DNA]</scope>
    <source>
        <strain evidence="1 2">ATCC 49751</strain>
    </source>
</reference>
<organism evidence="1 2">
    <name type="scientific">Legionella lansingensis</name>
    <dbReference type="NCBI Taxonomy" id="45067"/>
    <lineage>
        <taxon>Bacteria</taxon>
        <taxon>Pseudomonadati</taxon>
        <taxon>Pseudomonadota</taxon>
        <taxon>Gammaproteobacteria</taxon>
        <taxon>Legionellales</taxon>
        <taxon>Legionellaceae</taxon>
        <taxon>Legionella</taxon>
    </lineage>
</organism>
<proteinExistence type="predicted"/>
<evidence type="ECO:0000313" key="2">
    <source>
        <dbReference type="Proteomes" id="UP000054869"/>
    </source>
</evidence>
<dbReference type="eggNOG" id="ENOG502ZZ4K">
    <property type="taxonomic scope" value="Bacteria"/>
</dbReference>
<dbReference type="Proteomes" id="UP000054869">
    <property type="component" value="Unassembled WGS sequence"/>
</dbReference>
<keyword evidence="2" id="KW-1185">Reference proteome</keyword>
<dbReference type="OrthoDB" id="5650038at2"/>
<dbReference type="EMBL" id="LNYI01000028">
    <property type="protein sequence ID" value="KTD22080.1"/>
    <property type="molecule type" value="Genomic_DNA"/>
</dbReference>
<accession>A0A0W0VPH8</accession>
<evidence type="ECO:0000313" key="1">
    <source>
        <dbReference type="EMBL" id="KTD22080.1"/>
    </source>
</evidence>